<feature type="compositionally biased region" description="Polar residues" evidence="1">
    <location>
        <begin position="111"/>
        <end position="122"/>
    </location>
</feature>
<name>A0A9P8FVP6_AURME</name>
<protein>
    <submittedName>
        <fullName evidence="2">Uncharacterized protein</fullName>
    </submittedName>
</protein>
<comment type="caution">
    <text evidence="2">The sequence shown here is derived from an EMBL/GenBank/DDBJ whole genome shotgun (WGS) entry which is preliminary data.</text>
</comment>
<keyword evidence="3" id="KW-1185">Reference proteome</keyword>
<sequence>MPTKADLAQEIYLLLAVIHVNGFVMTTDMAQRIFDRWPDVMGPHPESVESILNNYNTILQHAPAETLTKTTRTPKIQKAIKNDKHDSPFSLARSKNSLSISGVPKHKPAIQTESSTDPSLSAKTANNKDIEVIDLSGDIENEKESLAKVYPARKRLCPLDFTSRSEVKKEEHEADLNEKVSNEFVASLLDETPSKKPKMK</sequence>
<evidence type="ECO:0000313" key="2">
    <source>
        <dbReference type="EMBL" id="KAG9985063.1"/>
    </source>
</evidence>
<evidence type="ECO:0000313" key="3">
    <source>
        <dbReference type="Proteomes" id="UP000729357"/>
    </source>
</evidence>
<dbReference type="AlphaFoldDB" id="A0A9P8FVP6"/>
<feature type="region of interest" description="Disordered" evidence="1">
    <location>
        <begin position="95"/>
        <end position="122"/>
    </location>
</feature>
<reference evidence="2" key="1">
    <citation type="journal article" date="2021" name="J Fungi (Basel)">
        <title>Virulence traits and population genomics of the black yeast Aureobasidium melanogenum.</title>
        <authorList>
            <person name="Cernosa A."/>
            <person name="Sun X."/>
            <person name="Gostincar C."/>
            <person name="Fang C."/>
            <person name="Gunde-Cimerman N."/>
            <person name="Song Z."/>
        </authorList>
    </citation>
    <scope>NUCLEOTIDE SEQUENCE</scope>
    <source>
        <strain evidence="2">EXF-9298</strain>
    </source>
</reference>
<feature type="non-terminal residue" evidence="2">
    <location>
        <position position="1"/>
    </location>
</feature>
<dbReference type="Proteomes" id="UP000729357">
    <property type="component" value="Unassembled WGS sequence"/>
</dbReference>
<gene>
    <name evidence="2" type="ORF">KCU98_g4978</name>
</gene>
<organism evidence="2 3">
    <name type="scientific">Aureobasidium melanogenum</name>
    <name type="common">Aureobasidium pullulans var. melanogenum</name>
    <dbReference type="NCBI Taxonomy" id="46634"/>
    <lineage>
        <taxon>Eukaryota</taxon>
        <taxon>Fungi</taxon>
        <taxon>Dikarya</taxon>
        <taxon>Ascomycota</taxon>
        <taxon>Pezizomycotina</taxon>
        <taxon>Dothideomycetes</taxon>
        <taxon>Dothideomycetidae</taxon>
        <taxon>Dothideales</taxon>
        <taxon>Saccotheciaceae</taxon>
        <taxon>Aureobasidium</taxon>
    </lineage>
</organism>
<evidence type="ECO:0000256" key="1">
    <source>
        <dbReference type="SAM" id="MobiDB-lite"/>
    </source>
</evidence>
<dbReference type="EMBL" id="JAHFXS010000428">
    <property type="protein sequence ID" value="KAG9985063.1"/>
    <property type="molecule type" value="Genomic_DNA"/>
</dbReference>
<proteinExistence type="predicted"/>
<accession>A0A9P8FVP6</accession>
<reference evidence="2" key="2">
    <citation type="submission" date="2021-08" db="EMBL/GenBank/DDBJ databases">
        <authorList>
            <person name="Gostincar C."/>
            <person name="Sun X."/>
            <person name="Song Z."/>
            <person name="Gunde-Cimerman N."/>
        </authorList>
    </citation>
    <scope>NUCLEOTIDE SEQUENCE</scope>
    <source>
        <strain evidence="2">EXF-9298</strain>
    </source>
</reference>